<accession>A0A1Y6CEX2</accession>
<gene>
    <name evidence="2" type="ORF">SAMN06296036_11631</name>
</gene>
<evidence type="ECO:0000313" key="3">
    <source>
        <dbReference type="Proteomes" id="UP000192907"/>
    </source>
</evidence>
<evidence type="ECO:0000313" key="2">
    <source>
        <dbReference type="EMBL" id="SMF52031.1"/>
    </source>
</evidence>
<keyword evidence="1" id="KW-1133">Transmembrane helix</keyword>
<feature type="transmembrane region" description="Helical" evidence="1">
    <location>
        <begin position="47"/>
        <end position="67"/>
    </location>
</feature>
<keyword evidence="3" id="KW-1185">Reference proteome</keyword>
<name>A0A1Y6CEX2_9BACT</name>
<protein>
    <submittedName>
        <fullName evidence="2">Uncharacterized protein</fullName>
    </submittedName>
</protein>
<keyword evidence="1" id="KW-0812">Transmembrane</keyword>
<dbReference type="EMBL" id="FWZT01000016">
    <property type="protein sequence ID" value="SMF52031.1"/>
    <property type="molecule type" value="Genomic_DNA"/>
</dbReference>
<evidence type="ECO:0000256" key="1">
    <source>
        <dbReference type="SAM" id="Phobius"/>
    </source>
</evidence>
<dbReference type="AlphaFoldDB" id="A0A1Y6CEX2"/>
<reference evidence="3" key="1">
    <citation type="submission" date="2017-04" db="EMBL/GenBank/DDBJ databases">
        <authorList>
            <person name="Varghese N."/>
            <person name="Submissions S."/>
        </authorList>
    </citation>
    <scope>NUCLEOTIDE SEQUENCE [LARGE SCALE GENOMIC DNA]</scope>
    <source>
        <strain evidence="3">RKEM611</strain>
    </source>
</reference>
<keyword evidence="1" id="KW-0472">Membrane</keyword>
<dbReference type="Proteomes" id="UP000192907">
    <property type="component" value="Unassembled WGS sequence"/>
</dbReference>
<sequence length="75" mass="8732">MASFFDWVKKEWMVAVNHPLALGKKYSQTKISLRKSLTQTDPSCSRLLLQLFALQNILLIFLHMLLLEDFPLQIV</sequence>
<proteinExistence type="predicted"/>
<organism evidence="2 3">
    <name type="scientific">Pseudobacteriovorax antillogorgiicola</name>
    <dbReference type="NCBI Taxonomy" id="1513793"/>
    <lineage>
        <taxon>Bacteria</taxon>
        <taxon>Pseudomonadati</taxon>
        <taxon>Bdellovibrionota</taxon>
        <taxon>Oligoflexia</taxon>
        <taxon>Oligoflexales</taxon>
        <taxon>Pseudobacteriovoracaceae</taxon>
        <taxon>Pseudobacteriovorax</taxon>
    </lineage>
</organism>